<sequence length="821" mass="89234">MQCDNTTDDPTISVRVRPAKSLSPTARIKCEERLAGPGLSRIQASPNSFSKRTVCDHCRRRRIRCDGGSPCKHCEDASLNCKREHVPRKRGPKRGHGRVINELRALDGKGSAESDGANASGTDIDTDFCMNSADTSVVPSAAPSPKNHQPFIPWTAVTSDPRLVSEPRGSFSTDVLRPNCPSYLHLIPRCVDLYYEHIYPIMPLVHIPTIRATISRPMSASERNLIYALSALTSFHMAGKSLSLTETGTGQPSWDRVGRFFLDECIAARQSYDFPEDDSLYAIISSFWLSTSFFEINQSRKSWYYLREALTSALDLRLHDDRTYVNLPAAEQLCRQRVFWILFVTERSFAILRNKPLTLRKTPSLPTMRHDYEEPEIHAGFLKLVSSYVPLDESFVNAWNDGSDPSVSATTYLNLQQILAEPLDFLRPRRKSSPDAVPISTPTPSSTVRPSTAGSSPTRAEVAGEPEEDVEEVEPNPTDIQKADLLMTQQWLRLIVWQSSFRQGLLSTAAPHASFGFGFPLAIARDTAAVLQSLPNQAVEVHGMGIFEKIFEIGVWCVNVLHAYDANAANGAMRPFGGAMDGPVGLGGGSAGMDYLAGDMSLLSGSSGRGGVVLDPVEFFVKTLSASPNSKTMFADKLLMFAGEAAGGMRTSLSPSISGASSLPAEAVRMRQQSWCSSIGGDMPWEVASDEKHHRAVETAASDNNCAWTAYPDTNSQTTLDNAMMSMSLPRQGLTIDLVAAASLDSGGGYGLPEDPLSAGLSVAFSDGSEGNYGFGSILEGSNANINERLFTEIQDRGQRGTNAGHNIQGEAASGRAMGVW</sequence>
<evidence type="ECO:0000256" key="2">
    <source>
        <dbReference type="ARBA" id="ARBA00023242"/>
    </source>
</evidence>
<dbReference type="Gene3D" id="4.10.240.10">
    <property type="entry name" value="Zn(2)-C6 fungal-type DNA-binding domain"/>
    <property type="match status" value="1"/>
</dbReference>
<dbReference type="Proteomes" id="UP001446871">
    <property type="component" value="Unassembled WGS sequence"/>
</dbReference>
<dbReference type="CDD" id="cd12148">
    <property type="entry name" value="fungal_TF_MHR"/>
    <property type="match status" value="1"/>
</dbReference>
<accession>A0ABR1W4V2</accession>
<comment type="caution">
    <text evidence="5">The sequence shown here is derived from an EMBL/GenBank/DDBJ whole genome shotgun (WGS) entry which is preliminary data.</text>
</comment>
<dbReference type="InterPro" id="IPR001138">
    <property type="entry name" value="Zn2Cys6_DnaBD"/>
</dbReference>
<proteinExistence type="predicted"/>
<gene>
    <name evidence="5" type="ORF">PG996_004682</name>
</gene>
<feature type="compositionally biased region" description="Acidic residues" evidence="3">
    <location>
        <begin position="464"/>
        <end position="474"/>
    </location>
</feature>
<reference evidence="5 6" key="1">
    <citation type="submission" date="2023-01" db="EMBL/GenBank/DDBJ databases">
        <title>Analysis of 21 Apiospora genomes using comparative genomics revels a genus with tremendous synthesis potential of carbohydrate active enzymes and secondary metabolites.</title>
        <authorList>
            <person name="Sorensen T."/>
        </authorList>
    </citation>
    <scope>NUCLEOTIDE SEQUENCE [LARGE SCALE GENOMIC DNA]</scope>
    <source>
        <strain evidence="5 6">CBS 83171</strain>
    </source>
</reference>
<feature type="region of interest" description="Disordered" evidence="3">
    <location>
        <begin position="431"/>
        <end position="476"/>
    </location>
</feature>
<dbReference type="EMBL" id="JAQQWM010000002">
    <property type="protein sequence ID" value="KAK8078512.1"/>
    <property type="molecule type" value="Genomic_DNA"/>
</dbReference>
<evidence type="ECO:0000259" key="4">
    <source>
        <dbReference type="PROSITE" id="PS50048"/>
    </source>
</evidence>
<dbReference type="SUPFAM" id="SSF57701">
    <property type="entry name" value="Zn2/Cys6 DNA-binding domain"/>
    <property type="match status" value="1"/>
</dbReference>
<keyword evidence="2" id="KW-0539">Nucleus</keyword>
<dbReference type="Pfam" id="PF04082">
    <property type="entry name" value="Fungal_trans"/>
    <property type="match status" value="1"/>
</dbReference>
<dbReference type="PROSITE" id="PS00463">
    <property type="entry name" value="ZN2_CY6_FUNGAL_1"/>
    <property type="match status" value="1"/>
</dbReference>
<feature type="region of interest" description="Disordered" evidence="3">
    <location>
        <begin position="799"/>
        <end position="821"/>
    </location>
</feature>
<evidence type="ECO:0000313" key="5">
    <source>
        <dbReference type="EMBL" id="KAK8078512.1"/>
    </source>
</evidence>
<organism evidence="5 6">
    <name type="scientific">Apiospora saccharicola</name>
    <dbReference type="NCBI Taxonomy" id="335842"/>
    <lineage>
        <taxon>Eukaryota</taxon>
        <taxon>Fungi</taxon>
        <taxon>Dikarya</taxon>
        <taxon>Ascomycota</taxon>
        <taxon>Pezizomycotina</taxon>
        <taxon>Sordariomycetes</taxon>
        <taxon>Xylariomycetidae</taxon>
        <taxon>Amphisphaeriales</taxon>
        <taxon>Apiosporaceae</taxon>
        <taxon>Apiospora</taxon>
    </lineage>
</organism>
<dbReference type="PROSITE" id="PS50048">
    <property type="entry name" value="ZN2_CY6_FUNGAL_2"/>
    <property type="match status" value="1"/>
</dbReference>
<keyword evidence="1" id="KW-0479">Metal-binding</keyword>
<keyword evidence="6" id="KW-1185">Reference proteome</keyword>
<dbReference type="InterPro" id="IPR050797">
    <property type="entry name" value="Carb_Metab_Trans_Reg"/>
</dbReference>
<dbReference type="InterPro" id="IPR007219">
    <property type="entry name" value="XnlR_reg_dom"/>
</dbReference>
<evidence type="ECO:0000256" key="3">
    <source>
        <dbReference type="SAM" id="MobiDB-lite"/>
    </source>
</evidence>
<feature type="compositionally biased region" description="Low complexity" evidence="3">
    <location>
        <begin position="438"/>
        <end position="452"/>
    </location>
</feature>
<dbReference type="SMART" id="SM00066">
    <property type="entry name" value="GAL4"/>
    <property type="match status" value="1"/>
</dbReference>
<feature type="domain" description="Zn(2)-C6 fungal-type" evidence="4">
    <location>
        <begin position="54"/>
        <end position="83"/>
    </location>
</feature>
<protein>
    <submittedName>
        <fullName evidence="5">C6 zinc finger domain containing protein</fullName>
    </submittedName>
</protein>
<dbReference type="Pfam" id="PF00172">
    <property type="entry name" value="Zn_clus"/>
    <property type="match status" value="1"/>
</dbReference>
<evidence type="ECO:0000313" key="6">
    <source>
        <dbReference type="Proteomes" id="UP001446871"/>
    </source>
</evidence>
<dbReference type="InterPro" id="IPR036864">
    <property type="entry name" value="Zn2-C6_fun-type_DNA-bd_sf"/>
</dbReference>
<dbReference type="CDD" id="cd00067">
    <property type="entry name" value="GAL4"/>
    <property type="match status" value="1"/>
</dbReference>
<evidence type="ECO:0000256" key="1">
    <source>
        <dbReference type="ARBA" id="ARBA00022723"/>
    </source>
</evidence>
<dbReference type="PANTHER" id="PTHR31668:SF29">
    <property type="entry name" value="ZN(2)-C6 FUNGAL-TYPE DOMAIN-CONTAINING PROTEIN"/>
    <property type="match status" value="1"/>
</dbReference>
<dbReference type="PANTHER" id="PTHR31668">
    <property type="entry name" value="GLUCOSE TRANSPORT TRANSCRIPTION REGULATOR RGT1-RELATED-RELATED"/>
    <property type="match status" value="1"/>
</dbReference>
<name>A0ABR1W4V2_9PEZI</name>